<evidence type="ECO:0000313" key="2">
    <source>
        <dbReference type="EMBL" id="EMC99738.1"/>
    </source>
</evidence>
<dbReference type="AlphaFoldDB" id="M2N6M4"/>
<dbReference type="KEGG" id="bcom:BAUCODRAFT_30135"/>
<dbReference type="EMBL" id="KB445551">
    <property type="protein sequence ID" value="EMC99738.1"/>
    <property type="molecule type" value="Genomic_DNA"/>
</dbReference>
<protein>
    <submittedName>
        <fullName evidence="2">Uncharacterized protein</fullName>
    </submittedName>
</protein>
<dbReference type="Proteomes" id="UP000011761">
    <property type="component" value="Unassembled WGS sequence"/>
</dbReference>
<sequence>MCPLTRGVAWQRLLQAPCKLVRRRDRELEHTADSSEGNIALVSGVPSDTSNDEIARRRLDSKNKYNQFTAASELRRQTVGYVASRTTTMDESLRKIEDETERQTITRAKATMIKDHKTEIDGAKKDIEVQRQWDEYFALERDKEPGEAAEASTASASQPDSRV</sequence>
<evidence type="ECO:0000313" key="3">
    <source>
        <dbReference type="Proteomes" id="UP000011761"/>
    </source>
</evidence>
<feature type="region of interest" description="Disordered" evidence="1">
    <location>
        <begin position="29"/>
        <end position="51"/>
    </location>
</feature>
<evidence type="ECO:0000256" key="1">
    <source>
        <dbReference type="SAM" id="MobiDB-lite"/>
    </source>
</evidence>
<reference evidence="2 3" key="1">
    <citation type="journal article" date="2012" name="PLoS Pathog.">
        <title>Diverse lifestyles and strategies of plant pathogenesis encoded in the genomes of eighteen Dothideomycetes fungi.</title>
        <authorList>
            <person name="Ohm R.A."/>
            <person name="Feau N."/>
            <person name="Henrissat B."/>
            <person name="Schoch C.L."/>
            <person name="Horwitz B.A."/>
            <person name="Barry K.W."/>
            <person name="Condon B.J."/>
            <person name="Copeland A.C."/>
            <person name="Dhillon B."/>
            <person name="Glaser F."/>
            <person name="Hesse C.N."/>
            <person name="Kosti I."/>
            <person name="LaButti K."/>
            <person name="Lindquist E.A."/>
            <person name="Lucas S."/>
            <person name="Salamov A.A."/>
            <person name="Bradshaw R.E."/>
            <person name="Ciuffetti L."/>
            <person name="Hamelin R.C."/>
            <person name="Kema G.H.J."/>
            <person name="Lawrence C."/>
            <person name="Scott J.A."/>
            <person name="Spatafora J.W."/>
            <person name="Turgeon B.G."/>
            <person name="de Wit P.J.G.M."/>
            <person name="Zhong S."/>
            <person name="Goodwin S.B."/>
            <person name="Grigoriev I.V."/>
        </authorList>
    </citation>
    <scope>NUCLEOTIDE SEQUENCE [LARGE SCALE GENOMIC DNA]</scope>
    <source>
        <strain evidence="2 3">UAMH 10762</strain>
    </source>
</reference>
<dbReference type="GeneID" id="19111122"/>
<keyword evidence="3" id="KW-1185">Reference proteome</keyword>
<dbReference type="RefSeq" id="XP_007672950.1">
    <property type="nucleotide sequence ID" value="XM_007674760.1"/>
</dbReference>
<gene>
    <name evidence="2" type="ORF">BAUCODRAFT_30135</name>
</gene>
<organism evidence="2 3">
    <name type="scientific">Baudoinia panamericana (strain UAMH 10762)</name>
    <name type="common">Angels' share fungus</name>
    <name type="synonym">Baudoinia compniacensis (strain UAMH 10762)</name>
    <dbReference type="NCBI Taxonomy" id="717646"/>
    <lineage>
        <taxon>Eukaryota</taxon>
        <taxon>Fungi</taxon>
        <taxon>Dikarya</taxon>
        <taxon>Ascomycota</taxon>
        <taxon>Pezizomycotina</taxon>
        <taxon>Dothideomycetes</taxon>
        <taxon>Dothideomycetidae</taxon>
        <taxon>Mycosphaerellales</taxon>
        <taxon>Teratosphaeriaceae</taxon>
        <taxon>Baudoinia</taxon>
    </lineage>
</organism>
<proteinExistence type="predicted"/>
<name>M2N6M4_BAUPA</name>
<accession>M2N6M4</accession>
<feature type="region of interest" description="Disordered" evidence="1">
    <location>
        <begin position="139"/>
        <end position="163"/>
    </location>
</feature>
<feature type="compositionally biased region" description="Low complexity" evidence="1">
    <location>
        <begin position="148"/>
        <end position="157"/>
    </location>
</feature>
<dbReference type="HOGENOM" id="CLU_1626728_0_0_1"/>
<dbReference type="OrthoDB" id="3873844at2759"/>